<accession>A0ABW9H136</accession>
<evidence type="ECO:0000313" key="2">
    <source>
        <dbReference type="Proteomes" id="UP001631949"/>
    </source>
</evidence>
<dbReference type="RefSeq" id="WP_012797179.1">
    <property type="nucleotide sequence ID" value="NZ_JBJUVG010000017.1"/>
</dbReference>
<name>A0ABW9H136_9FIRM</name>
<keyword evidence="2" id="KW-1185">Reference proteome</keyword>
<dbReference type="Proteomes" id="UP001631949">
    <property type="component" value="Unassembled WGS sequence"/>
</dbReference>
<dbReference type="EMBL" id="JBJUVG010000017">
    <property type="protein sequence ID" value="MFM9414425.1"/>
    <property type="molecule type" value="Genomic_DNA"/>
</dbReference>
<gene>
    <name evidence="1" type="ORF">ACKQTC_08605</name>
</gene>
<evidence type="ECO:0008006" key="3">
    <source>
        <dbReference type="Google" id="ProtNLM"/>
    </source>
</evidence>
<organism evidence="1 2">
    <name type="scientific">Peptococcus simiae</name>
    <dbReference type="NCBI Taxonomy" id="1643805"/>
    <lineage>
        <taxon>Bacteria</taxon>
        <taxon>Bacillati</taxon>
        <taxon>Bacillota</taxon>
        <taxon>Clostridia</taxon>
        <taxon>Eubacteriales</taxon>
        <taxon>Peptococcaceae</taxon>
        <taxon>Peptococcus</taxon>
    </lineage>
</organism>
<protein>
    <recommendedName>
        <fullName evidence="3">Bacteriocin subtilosin A</fullName>
    </recommendedName>
</protein>
<comment type="caution">
    <text evidence="1">The sequence shown here is derived from an EMBL/GenBank/DDBJ whole genome shotgun (WGS) entry which is preliminary data.</text>
</comment>
<reference evidence="1 2" key="1">
    <citation type="journal article" date="2016" name="Int. J. Syst. Evol. Microbiol.">
        <title>Peptococcus simiae sp. nov., isolated from rhesus macaque faeces and emended description of the genus Peptococcus.</title>
        <authorList>
            <person name="Shkoporov A.N."/>
            <person name="Efimov B.A."/>
            <person name="Kondova I."/>
            <person name="Ouwerling B."/>
            <person name="Chaplin A.V."/>
            <person name="Shcherbakova V.A."/>
            <person name="Langermans J.A.M."/>
        </authorList>
    </citation>
    <scope>NUCLEOTIDE SEQUENCE [LARGE SCALE GENOMIC DNA]</scope>
    <source>
        <strain evidence="1 2">M108</strain>
    </source>
</reference>
<evidence type="ECO:0000313" key="1">
    <source>
        <dbReference type="EMBL" id="MFM9414425.1"/>
    </source>
</evidence>
<proteinExistence type="predicted"/>
<sequence length="41" mass="3987">MKPEIVAMGNGCKLCAGCTGCMFCGPSPAAGVGVAGFVGFF</sequence>